<reference evidence="1 2" key="2">
    <citation type="journal article" date="2010" name="Stand. Genomic Sci.">
        <title>Complete genome sequence of Kribbella flavida type strain (IFO 14399).</title>
        <authorList>
            <person name="Pukall R."/>
            <person name="Lapidus A."/>
            <person name="Glavina Del Rio T."/>
            <person name="Copeland A."/>
            <person name="Tice H."/>
            <person name="Cheng J.-F."/>
            <person name="Lucas S."/>
            <person name="Chen F."/>
            <person name="Nolan M."/>
            <person name="LaButti K."/>
            <person name="Pati A."/>
            <person name="Ivanova N."/>
            <person name="Mavrommatis K."/>
            <person name="Mikhailova N."/>
            <person name="Pitluck S."/>
            <person name="Bruce D."/>
            <person name="Goodwin L."/>
            <person name="Land M."/>
            <person name="Hauser L."/>
            <person name="Chang Y.-J."/>
            <person name="Jeffries C.D."/>
            <person name="Chen A."/>
            <person name="Palaniappan K."/>
            <person name="Chain P."/>
            <person name="Rohde M."/>
            <person name="Goeker M."/>
            <person name="Bristow J."/>
            <person name="Eisen J.A."/>
            <person name="Markowitz V."/>
            <person name="Hugenholtz P."/>
            <person name="Kyrpides N.C."/>
            <person name="Klenk H.-P."/>
            <person name="Brettin T."/>
        </authorList>
    </citation>
    <scope>NUCLEOTIDE SEQUENCE [LARGE SCALE GENOMIC DNA]</scope>
    <source>
        <strain evidence="2">DSM 17836 / JCM 10339 / NBRC 14399</strain>
    </source>
</reference>
<organism evidence="1 2">
    <name type="scientific">Kribbella flavida (strain DSM 17836 / JCM 10339 / NBRC 14399)</name>
    <dbReference type="NCBI Taxonomy" id="479435"/>
    <lineage>
        <taxon>Bacteria</taxon>
        <taxon>Bacillati</taxon>
        <taxon>Actinomycetota</taxon>
        <taxon>Actinomycetes</taxon>
        <taxon>Propionibacteriales</taxon>
        <taxon>Kribbellaceae</taxon>
        <taxon>Kribbella</taxon>
    </lineage>
</organism>
<proteinExistence type="predicted"/>
<evidence type="ECO:0000313" key="1">
    <source>
        <dbReference type="EMBL" id="ADB32401.1"/>
    </source>
</evidence>
<name>D2PKT4_KRIFD</name>
<dbReference type="Proteomes" id="UP000007967">
    <property type="component" value="Chromosome"/>
</dbReference>
<dbReference type="STRING" id="479435.Kfla_3341"/>
<protein>
    <submittedName>
        <fullName evidence="1">Uncharacterized protein</fullName>
    </submittedName>
</protein>
<keyword evidence="2" id="KW-1185">Reference proteome</keyword>
<accession>D2PKT4</accession>
<sequence>MSRRRVTGLAPVWTERLGLESAAAIPSELEARLSHLVTLVTADVPPADSAAAAVAYGDLWALTGFLADAHRVLQGKEIHA</sequence>
<dbReference type="RefSeq" id="WP_012920957.1">
    <property type="nucleotide sequence ID" value="NC_013729.1"/>
</dbReference>
<dbReference type="HOGENOM" id="CLU_2585134_0_0_11"/>
<dbReference type="OrthoDB" id="3830149at2"/>
<gene>
    <name evidence="1" type="ordered locus">Kfla_3341</name>
</gene>
<dbReference type="EMBL" id="CP001736">
    <property type="protein sequence ID" value="ADB32401.1"/>
    <property type="molecule type" value="Genomic_DNA"/>
</dbReference>
<dbReference type="KEGG" id="kfl:Kfla_3341"/>
<evidence type="ECO:0000313" key="2">
    <source>
        <dbReference type="Proteomes" id="UP000007967"/>
    </source>
</evidence>
<reference evidence="2" key="1">
    <citation type="submission" date="2009-09" db="EMBL/GenBank/DDBJ databases">
        <title>The complete genome of Kribbella flavida DSM 17836.</title>
        <authorList>
            <consortium name="US DOE Joint Genome Institute (JGI-PGF)"/>
            <person name="Lucas S."/>
            <person name="Copeland A."/>
            <person name="Lapidus A."/>
            <person name="Glavina del Rio T."/>
            <person name="Dalin E."/>
            <person name="Tice H."/>
            <person name="Bruce D."/>
            <person name="Goodwin L."/>
            <person name="Pitluck S."/>
            <person name="Kyrpides N."/>
            <person name="Mavromatis K."/>
            <person name="Ivanova N."/>
            <person name="Saunders E."/>
            <person name="Brettin T."/>
            <person name="Detter J.C."/>
            <person name="Han C."/>
            <person name="Larimer F."/>
            <person name="Land M."/>
            <person name="Hauser L."/>
            <person name="Markowitz V."/>
            <person name="Cheng J.-F."/>
            <person name="Hugenholtz P."/>
            <person name="Woyke T."/>
            <person name="Wu D."/>
            <person name="Pukall R."/>
            <person name="Klenk H.-P."/>
            <person name="Eisen J.A."/>
        </authorList>
    </citation>
    <scope>NUCLEOTIDE SEQUENCE [LARGE SCALE GENOMIC DNA]</scope>
    <source>
        <strain evidence="2">DSM 17836 / JCM 10339 / NBRC 14399</strain>
    </source>
</reference>
<dbReference type="AlphaFoldDB" id="D2PKT4"/>